<dbReference type="InterPro" id="IPR011013">
    <property type="entry name" value="Gal_mutarotase_sf_dom"/>
</dbReference>
<dbReference type="Proteomes" id="UP000515154">
    <property type="component" value="Linkage group LG6"/>
</dbReference>
<dbReference type="SUPFAM" id="SSF51445">
    <property type="entry name" value="(Trans)glycosidases"/>
    <property type="match status" value="1"/>
</dbReference>
<evidence type="ECO:0000256" key="2">
    <source>
        <dbReference type="ARBA" id="ARBA00004555"/>
    </source>
</evidence>
<evidence type="ECO:0000256" key="11">
    <source>
        <dbReference type="ARBA" id="ARBA00042895"/>
    </source>
</evidence>
<feature type="domain" description="Glycosyl hydrolase family 31 C-terminal" evidence="21">
    <location>
        <begin position="736"/>
        <end position="824"/>
    </location>
</feature>
<dbReference type="PANTHER" id="PTHR22762">
    <property type="entry name" value="ALPHA-GLUCOSIDASE"/>
    <property type="match status" value="1"/>
</dbReference>
<comment type="catalytic activity">
    <reaction evidence="12">
        <text>N(4)-(alpha-D-Glc-(1-&gt;3)-alpha-D-Man-(1-&gt;2)-alpha-D-Man-(1-&gt;2)-alpha-D-Man-(1-&gt;3)-[alpha-D-Man-(1-&gt;2)-alpha-D-Man-(1-&gt;3)-[alpha-D-Man-(1-&gt;2)-alpha-D-Man-(1-&gt;6)]-alpha-D-Man-(1-&gt;6)]-beta-D-Man-(1-&gt;4)-beta-D-GlcNAc-(1-&gt;4)-beta-D-GlcNAc)-L-asparaginyl-[protein] + H2O = N(4)-(alpha-D-Man-(1-&gt;2)-alpha-D-Man-(1-&gt;2)-alpha-D-Man-(1-&gt;3)-[alpha-D-Man-(1-&gt;2)-alpha-D-Man-(1-&gt;3)-[alpha-D-Man-(1-&gt;2)-alpha-D-Man-(1-&gt;6)]-alpha-D-Man-(1-&gt;6)]-beta-D-Man-(1-&gt;4)-beta-D-GlcNAc-(1-&gt;4)-beta-D-GlcNAc)-L-asparaginyl-[protein] (N-glucan mannose isomer 9A1,2,3B1,2,3) + beta-D-glucose</text>
        <dbReference type="Rhea" id="RHEA:56000"/>
        <dbReference type="Rhea" id="RHEA-COMP:14356"/>
        <dbReference type="Rhea" id="RHEA-COMP:14357"/>
        <dbReference type="ChEBI" id="CHEBI:15377"/>
        <dbReference type="ChEBI" id="CHEBI:15903"/>
        <dbReference type="ChEBI" id="CHEBI:59080"/>
        <dbReference type="ChEBI" id="CHEBI:139493"/>
        <dbReference type="EC" id="3.2.1.207"/>
    </reaction>
</comment>
<dbReference type="GO" id="GO:0006491">
    <property type="term" value="P:N-glycan processing"/>
    <property type="evidence" value="ECO:0007669"/>
    <property type="project" value="UniProtKB-ARBA"/>
</dbReference>
<evidence type="ECO:0000313" key="22">
    <source>
        <dbReference type="Proteomes" id="UP000515154"/>
    </source>
</evidence>
<dbReference type="InterPro" id="IPR025887">
    <property type="entry name" value="Glyco_hydro_31_N_dom"/>
</dbReference>
<keyword evidence="22" id="KW-1185">Reference proteome</keyword>
<evidence type="ECO:0000256" key="9">
    <source>
        <dbReference type="ARBA" id="ARBA00023180"/>
    </source>
</evidence>
<evidence type="ECO:0000313" key="23">
    <source>
        <dbReference type="RefSeq" id="XP_036360105.1"/>
    </source>
</evidence>
<evidence type="ECO:0000256" key="3">
    <source>
        <dbReference type="ARBA" id="ARBA00004833"/>
    </source>
</evidence>
<evidence type="ECO:0000259" key="21">
    <source>
        <dbReference type="Pfam" id="PF21365"/>
    </source>
</evidence>
<dbReference type="GO" id="GO:0005975">
    <property type="term" value="P:carbohydrate metabolic process"/>
    <property type="evidence" value="ECO:0007669"/>
    <property type="project" value="InterPro"/>
</dbReference>
<dbReference type="PROSITE" id="PS00129">
    <property type="entry name" value="GLYCOSYL_HYDROL_F31_1"/>
    <property type="match status" value="1"/>
</dbReference>
<dbReference type="GO" id="GO:0005783">
    <property type="term" value="C:endoplasmic reticulum"/>
    <property type="evidence" value="ECO:0007669"/>
    <property type="project" value="UniProtKB-SubCell"/>
</dbReference>
<dbReference type="Gene3D" id="2.60.40.1180">
    <property type="entry name" value="Golgi alpha-mannosidase II"/>
    <property type="match status" value="2"/>
</dbReference>
<feature type="compositionally biased region" description="Basic and acidic residues" evidence="18">
    <location>
        <begin position="219"/>
        <end position="234"/>
    </location>
</feature>
<proteinExistence type="inferred from homology"/>
<comment type="subcellular location">
    <subcellularLocation>
        <location evidence="1">Endoplasmic reticulum</location>
    </subcellularLocation>
    <subcellularLocation>
        <location evidence="2">Golgi apparatus</location>
    </subcellularLocation>
</comment>
<dbReference type="GO" id="GO:0106407">
    <property type="term" value="F:Glc2Man9GlcNAc2 oligosaccharide glucosidase activity"/>
    <property type="evidence" value="ECO:0007669"/>
    <property type="project" value="UniProtKB-EC"/>
</dbReference>
<dbReference type="InterPro" id="IPR000322">
    <property type="entry name" value="Glyco_hydro_31_TIM"/>
</dbReference>
<feature type="domain" description="Glycoside hydrolase family 31 TIM barrel" evidence="19">
    <location>
        <begin position="400"/>
        <end position="728"/>
    </location>
</feature>
<keyword evidence="8" id="KW-0333">Golgi apparatus</keyword>
<comment type="pathway">
    <text evidence="3">Glycan metabolism; N-glycan metabolism.</text>
</comment>
<reference evidence="23" key="1">
    <citation type="submission" date="2025-08" db="UniProtKB">
        <authorList>
            <consortium name="RefSeq"/>
        </authorList>
    </citation>
    <scope>IDENTIFICATION</scope>
</reference>
<evidence type="ECO:0000256" key="10">
    <source>
        <dbReference type="ARBA" id="ARBA00023295"/>
    </source>
</evidence>
<dbReference type="SUPFAM" id="SSF74650">
    <property type="entry name" value="Galactose mutarotase-like"/>
    <property type="match status" value="1"/>
</dbReference>
<organism evidence="22 23">
    <name type="scientific">Octopus sinensis</name>
    <name type="common">East Asian common octopus</name>
    <dbReference type="NCBI Taxonomy" id="2607531"/>
    <lineage>
        <taxon>Eukaryota</taxon>
        <taxon>Metazoa</taxon>
        <taxon>Spiralia</taxon>
        <taxon>Lophotrochozoa</taxon>
        <taxon>Mollusca</taxon>
        <taxon>Cephalopoda</taxon>
        <taxon>Coleoidea</taxon>
        <taxon>Octopodiformes</taxon>
        <taxon>Octopoda</taxon>
        <taxon>Incirrata</taxon>
        <taxon>Octopodidae</taxon>
        <taxon>Octopus</taxon>
    </lineage>
</organism>
<sequence>MALSCTCLIRSTMAQHWHVVLYCICLIYSVVAVSRENFKTCEQSGFCKRQRAVEAGHSSYAVLLDSLDLKPSSITLQLVNRKNNVRFKLELYALAHNMARIKLNEFSPLKSRYEIPIGDTLIKEPVLQNLKLVSKEKNSLILSFETNHVVITAEPFRIDFLTNDHPVLSINSQGLFKFEHLRQKQGVLSRIGSYVYSWFSTPFRDANPAEPPQEGGESNEEKKENTQEESKSEPEEPDMWEETFKSFTDSKPNGPTSVGIDISFPGFENVYGIPEHADSFALKSTKSTDPYRLYNLDVFEYELYNPMALYGSIPVMLAHNEERTVGVFWHNAAETWVDITSNVADKNLFKKMMDYVKGDQEIPQTDTHWFSESGIIDVFVMLGPKPKDVFYQYSLLTGTTPLPPLFALAYHQSRWNYNDEEDVKNVDNNFDVHDIPYDVLWLDIEHTDGKRYFTWDNAKFPNPEDMVRNLSSKGRKLVNVVDPHLKRDDDYSIYKEGKEKDIFVKNKDGGVFEGWCWPGSSSWPDFLDPNVREWWASKFDFKEYKGTTKDVFIWNDMNEPSVFNGPEITMPKDLIHVNGWEHRDIHNIYGMHVHRATMEGILARSNHQERSFVLTRAIFAGSQRYAAVWTGDNTGEWGHLKMSVPMMLSLNVAGMPFSGADVGGFFRNPDPELLTRWYQAAAFQPFFRAHAHLDTKRREPWLLPEMNKNIIRNAIHTRYTFLPYWYTLFRHSEKSGMPVMMPLWVEFPEESSIFKTDDEYLLGPALLVKPVVDPGVTSTDVHFPGKGEIWYDIMNFKSFAGGQSVQVDAPLDKIPVYIRGGFIIPRKYRMRRSSILMRHDPFSLIVCLDRNDVAKGDLYIDDYHSTKYKQAEFAHQEFTFEKNTLSTKLVNPQTSYKTKEWIERIIIAGLEKQPMKPTLSVNGSPSKILETKYYTETKVLVIRKPGVNIMDNWTITLK</sequence>
<dbReference type="InterPro" id="IPR013780">
    <property type="entry name" value="Glyco_hydro_b"/>
</dbReference>
<evidence type="ECO:0000256" key="13">
    <source>
        <dbReference type="ARBA" id="ARBA00052396"/>
    </source>
</evidence>
<evidence type="ECO:0000256" key="15">
    <source>
        <dbReference type="ARBA" id="ARBA00069533"/>
    </source>
</evidence>
<dbReference type="GO" id="GO:0033919">
    <property type="term" value="F:glucan 1,3-alpha-glucosidase activity"/>
    <property type="evidence" value="ECO:0007669"/>
    <property type="project" value="UniProtKB-ARBA"/>
</dbReference>
<dbReference type="EC" id="3.2.1.207" evidence="14"/>
<evidence type="ECO:0000256" key="5">
    <source>
        <dbReference type="ARBA" id="ARBA00022729"/>
    </source>
</evidence>
<evidence type="ECO:0000256" key="8">
    <source>
        <dbReference type="ARBA" id="ARBA00023034"/>
    </source>
</evidence>
<dbReference type="PANTHER" id="PTHR22762:SF54">
    <property type="entry name" value="BCDNA.GH04962"/>
    <property type="match status" value="1"/>
</dbReference>
<evidence type="ECO:0000256" key="17">
    <source>
        <dbReference type="RuleBase" id="RU361185"/>
    </source>
</evidence>
<dbReference type="FunFam" id="3.20.20.80:FF:000039">
    <property type="entry name" value="Glucosidase, alpha neutral C"/>
    <property type="match status" value="1"/>
</dbReference>
<keyword evidence="6 17" id="KW-0378">Hydrolase</keyword>
<dbReference type="CDD" id="cd14752">
    <property type="entry name" value="GH31_N"/>
    <property type="match status" value="1"/>
</dbReference>
<gene>
    <name evidence="23" type="primary">LOC115212943</name>
</gene>
<dbReference type="AlphaFoldDB" id="A0A7E6EYP7"/>
<keyword evidence="7" id="KW-0256">Endoplasmic reticulum</keyword>
<keyword evidence="10 17" id="KW-0326">Glycosidase</keyword>
<comment type="similarity">
    <text evidence="4 17">Belongs to the glycosyl hydrolase 31 family.</text>
</comment>
<dbReference type="SUPFAM" id="SSF51011">
    <property type="entry name" value="Glycosyl hydrolase domain"/>
    <property type="match status" value="1"/>
</dbReference>
<comment type="catalytic activity">
    <reaction evidence="13">
        <text>N(4)-(alpha-D-Glc-(1-&gt;3)-alpha-D-Glc-(1-&gt;3)-alpha-D-Man-(1-&gt;2)-alpha-D-Man-(1-&gt;2)-alpha-D-Man-(1-&gt;3)-[alpha-D-Man-(1-&gt;2)-alpha-D-Man-(1-&gt;3)-[alpha-D-Man-(1-&gt;2)-alpha-D-Man-(1-&gt;6)]-alpha-D-Man-(1-&gt;6)]-beta-D-Man-(1-&gt;4)-beta-D-GlcNAc-(1-&gt;4)-beta-D-GlcNAc)-L-asparaginyl-[protein] + H2O = N(4)-(alpha-D-Glc-(1-&gt;3)-alpha-D-Man-(1-&gt;2)-alpha-D-Man-(1-&gt;2)-alpha-D-Man-(1-&gt;3)-[alpha-D-Man-(1-&gt;2)-alpha-D-Man-(1-&gt;3)-[alpha-D-Man-(1-&gt;2)-alpha-D-Man-(1-&gt;6)]-alpha-D-Man-(1-&gt;6)]-beta-D-Man-(1-&gt;4)-beta-D-GlcNAc-(1-&gt;4)-beta-D-GlcNAc)-L-asparaginyl-[protein] + beta-D-glucose</text>
        <dbReference type="Rhea" id="RHEA:55996"/>
        <dbReference type="Rhea" id="RHEA-COMP:14355"/>
        <dbReference type="Rhea" id="RHEA-COMP:14357"/>
        <dbReference type="ChEBI" id="CHEBI:15377"/>
        <dbReference type="ChEBI" id="CHEBI:15903"/>
        <dbReference type="ChEBI" id="CHEBI:59080"/>
        <dbReference type="ChEBI" id="CHEBI:59082"/>
        <dbReference type="EC" id="3.2.1.207"/>
    </reaction>
</comment>
<dbReference type="RefSeq" id="XP_036360105.1">
    <property type="nucleotide sequence ID" value="XM_036504212.1"/>
</dbReference>
<dbReference type="CDD" id="cd06603">
    <property type="entry name" value="GH31_GANC_GANAB_alpha"/>
    <property type="match status" value="1"/>
</dbReference>
<dbReference type="Gene3D" id="2.60.40.1760">
    <property type="entry name" value="glycosyl hydrolase (family 31)"/>
    <property type="match status" value="1"/>
</dbReference>
<evidence type="ECO:0000256" key="4">
    <source>
        <dbReference type="ARBA" id="ARBA00007806"/>
    </source>
</evidence>
<dbReference type="Pfam" id="PF21365">
    <property type="entry name" value="Glyco_hydro_31_3rd"/>
    <property type="match status" value="1"/>
</dbReference>
<feature type="domain" description="Glycoside hydrolase family 31 N-terminal" evidence="20">
    <location>
        <begin position="89"/>
        <end position="338"/>
    </location>
</feature>
<evidence type="ECO:0000256" key="16">
    <source>
        <dbReference type="ARBA" id="ARBA00080367"/>
    </source>
</evidence>
<dbReference type="InterPro" id="IPR017853">
    <property type="entry name" value="GH"/>
</dbReference>
<evidence type="ECO:0000256" key="14">
    <source>
        <dbReference type="ARBA" id="ARBA00067008"/>
    </source>
</evidence>
<name>A0A7E6EYP7_9MOLL</name>
<dbReference type="Gene3D" id="3.20.20.80">
    <property type="entry name" value="Glycosidases"/>
    <property type="match status" value="2"/>
</dbReference>
<dbReference type="GO" id="GO:0005794">
    <property type="term" value="C:Golgi apparatus"/>
    <property type="evidence" value="ECO:0007669"/>
    <property type="project" value="UniProtKB-SubCell"/>
</dbReference>
<evidence type="ECO:0000256" key="18">
    <source>
        <dbReference type="SAM" id="MobiDB-lite"/>
    </source>
</evidence>
<dbReference type="Pfam" id="PF13802">
    <property type="entry name" value="Gal_mutarotas_2"/>
    <property type="match status" value="1"/>
</dbReference>
<dbReference type="FunFam" id="2.60.40.1180:FF:000023">
    <property type="entry name" value="neutral alpha-glucosidase AB isoform X2"/>
    <property type="match status" value="1"/>
</dbReference>
<evidence type="ECO:0000259" key="19">
    <source>
        <dbReference type="Pfam" id="PF01055"/>
    </source>
</evidence>
<protein>
    <recommendedName>
        <fullName evidence="15">Neutral alpha-glucosidase AB</fullName>
        <ecNumber evidence="14">3.2.1.207</ecNumber>
    </recommendedName>
    <alternativeName>
        <fullName evidence="16">Alpha-glucosidase 2</fullName>
    </alternativeName>
    <alternativeName>
        <fullName evidence="11">Glucosidase II subunit alpha</fullName>
    </alternativeName>
</protein>
<dbReference type="FunFam" id="3.20.20.80:FF:000046">
    <property type="entry name" value="Glucosidase alpha, neutral C"/>
    <property type="match status" value="1"/>
</dbReference>
<evidence type="ECO:0000256" key="12">
    <source>
        <dbReference type="ARBA" id="ARBA00050632"/>
    </source>
</evidence>
<dbReference type="FunFam" id="2.60.40.1760:FF:000002">
    <property type="entry name" value="neutral alpha-glucosidase AB isoform X1"/>
    <property type="match status" value="1"/>
</dbReference>
<evidence type="ECO:0000256" key="7">
    <source>
        <dbReference type="ARBA" id="ARBA00022824"/>
    </source>
</evidence>
<evidence type="ECO:0000256" key="6">
    <source>
        <dbReference type="ARBA" id="ARBA00022801"/>
    </source>
</evidence>
<keyword evidence="9" id="KW-0325">Glycoprotein</keyword>
<dbReference type="InterPro" id="IPR048395">
    <property type="entry name" value="Glyco_hydro_31_C"/>
</dbReference>
<keyword evidence="5" id="KW-0732">Signal</keyword>
<dbReference type="GO" id="GO:0030246">
    <property type="term" value="F:carbohydrate binding"/>
    <property type="evidence" value="ECO:0007669"/>
    <property type="project" value="InterPro"/>
</dbReference>
<evidence type="ECO:0000256" key="1">
    <source>
        <dbReference type="ARBA" id="ARBA00004240"/>
    </source>
</evidence>
<accession>A0A7E6EYP7</accession>
<evidence type="ECO:0000259" key="20">
    <source>
        <dbReference type="Pfam" id="PF13802"/>
    </source>
</evidence>
<feature type="region of interest" description="Disordered" evidence="18">
    <location>
        <begin position="205"/>
        <end position="239"/>
    </location>
</feature>
<dbReference type="Pfam" id="PF01055">
    <property type="entry name" value="Glyco_hydro_31_2nd"/>
    <property type="match status" value="1"/>
</dbReference>
<dbReference type="InterPro" id="IPR030458">
    <property type="entry name" value="Glyco_hydro_31_AS"/>
</dbReference>